<accession>A0ABP7S5L6</accession>
<dbReference type="RefSeq" id="WP_344875262.1">
    <property type="nucleotide sequence ID" value="NZ_BAABAL010000009.1"/>
</dbReference>
<feature type="chain" id="PRO_5046416402" description="AB hydrolase-1 domain-containing protein" evidence="1">
    <location>
        <begin position="22"/>
        <end position="493"/>
    </location>
</feature>
<name>A0ABP7S5L6_9PSEU</name>
<keyword evidence="1" id="KW-0732">Signal</keyword>
<dbReference type="Proteomes" id="UP001501747">
    <property type="component" value="Unassembled WGS sequence"/>
</dbReference>
<evidence type="ECO:0000313" key="4">
    <source>
        <dbReference type="Proteomes" id="UP001501747"/>
    </source>
</evidence>
<sequence>MRSLLALLLLAGLLVPASAAAQERPCGSQVTPVAGTQPVLAGSRPVLLVHGILSGRNHWGGSDLADLHRRLRGLPSVTLWTFDYSEVSDQWVTNDRIGPALARAVQCLAVASGKQVIVGAHSMGGLVTQYALGTVRDSVAGVFTVGTPFRGSLLLSVGQGLHGGAANLRPGDHLALRAGLALCKKFQKKPNSLCGTIDAVISQPVGRALTIDSAQIKALPPWPRDLPLLTVAGNTKYRWTLKLVLLPDPKIADFDMGDPFVSVSSATAEQRSDGRKVKECEPGGLLKVFTSTCSHSNLKGRIGVQNDIVEFVEKAARSSPPRIPATFRLPNEDTGTLTRAMRPWDAANACEPTDDRPSDSARLDMRGVVLPKGGDPLASQEHWQLATYRDDATAAKALAEIRAGESCTGQEGPAVDIPVGSGGFSRSKFSGAVAVGEPGDGLFRAATRIGNAVLLYARRPQNEPRPDLRTADPKAVAALTSVVKSMCEHGWSC</sequence>
<comment type="caution">
    <text evidence="3">The sequence shown here is derived from an EMBL/GenBank/DDBJ whole genome shotgun (WGS) entry which is preliminary data.</text>
</comment>
<reference evidence="4" key="1">
    <citation type="journal article" date="2019" name="Int. J. Syst. Evol. Microbiol.">
        <title>The Global Catalogue of Microorganisms (GCM) 10K type strain sequencing project: providing services to taxonomists for standard genome sequencing and annotation.</title>
        <authorList>
            <consortium name="The Broad Institute Genomics Platform"/>
            <consortium name="The Broad Institute Genome Sequencing Center for Infectious Disease"/>
            <person name="Wu L."/>
            <person name="Ma J."/>
        </authorList>
    </citation>
    <scope>NUCLEOTIDE SEQUENCE [LARGE SCALE GENOMIC DNA]</scope>
    <source>
        <strain evidence="4">JCM 17342</strain>
    </source>
</reference>
<organism evidence="3 4">
    <name type="scientific">Allokutzneria multivorans</name>
    <dbReference type="NCBI Taxonomy" id="1142134"/>
    <lineage>
        <taxon>Bacteria</taxon>
        <taxon>Bacillati</taxon>
        <taxon>Actinomycetota</taxon>
        <taxon>Actinomycetes</taxon>
        <taxon>Pseudonocardiales</taxon>
        <taxon>Pseudonocardiaceae</taxon>
        <taxon>Allokutzneria</taxon>
    </lineage>
</organism>
<dbReference type="Gene3D" id="3.40.50.1820">
    <property type="entry name" value="alpha/beta hydrolase"/>
    <property type="match status" value="1"/>
</dbReference>
<dbReference type="EMBL" id="BAABAL010000009">
    <property type="protein sequence ID" value="GAA4007056.1"/>
    <property type="molecule type" value="Genomic_DNA"/>
</dbReference>
<protein>
    <recommendedName>
        <fullName evidence="2">AB hydrolase-1 domain-containing protein</fullName>
    </recommendedName>
</protein>
<evidence type="ECO:0000256" key="1">
    <source>
        <dbReference type="SAM" id="SignalP"/>
    </source>
</evidence>
<gene>
    <name evidence="3" type="ORF">GCM10022247_31200</name>
</gene>
<dbReference type="InterPro" id="IPR029058">
    <property type="entry name" value="AB_hydrolase_fold"/>
</dbReference>
<dbReference type="Pfam" id="PF12697">
    <property type="entry name" value="Abhydrolase_6"/>
    <property type="match status" value="1"/>
</dbReference>
<feature type="domain" description="AB hydrolase-1" evidence="2">
    <location>
        <begin position="46"/>
        <end position="231"/>
    </location>
</feature>
<keyword evidence="4" id="KW-1185">Reference proteome</keyword>
<dbReference type="InterPro" id="IPR000073">
    <property type="entry name" value="AB_hydrolase_1"/>
</dbReference>
<evidence type="ECO:0000313" key="3">
    <source>
        <dbReference type="EMBL" id="GAA4007056.1"/>
    </source>
</evidence>
<feature type="signal peptide" evidence="1">
    <location>
        <begin position="1"/>
        <end position="21"/>
    </location>
</feature>
<proteinExistence type="predicted"/>
<dbReference type="SUPFAM" id="SSF53474">
    <property type="entry name" value="alpha/beta-Hydrolases"/>
    <property type="match status" value="1"/>
</dbReference>
<evidence type="ECO:0000259" key="2">
    <source>
        <dbReference type="Pfam" id="PF12697"/>
    </source>
</evidence>